<feature type="zinc finger region" description="CR-type" evidence="1">
    <location>
        <begin position="225"/>
        <end position="328"/>
    </location>
</feature>
<feature type="compositionally biased region" description="Basic and acidic residues" evidence="2">
    <location>
        <begin position="110"/>
        <end position="148"/>
    </location>
</feature>
<dbReference type="InterPro" id="IPR036410">
    <property type="entry name" value="HSP_DnaJ_Cys-rich_dom_sf"/>
</dbReference>
<keyword evidence="1" id="KW-0862">Zinc</keyword>
<evidence type="ECO:0000313" key="5">
    <source>
        <dbReference type="EMBL" id="TQD69688.1"/>
    </source>
</evidence>
<gene>
    <name evidence="5" type="ORF">C1H46_044779</name>
</gene>
<organism evidence="5 6">
    <name type="scientific">Malus baccata</name>
    <name type="common">Siberian crab apple</name>
    <name type="synonym">Pyrus baccata</name>
    <dbReference type="NCBI Taxonomy" id="106549"/>
    <lineage>
        <taxon>Eukaryota</taxon>
        <taxon>Viridiplantae</taxon>
        <taxon>Streptophyta</taxon>
        <taxon>Embryophyta</taxon>
        <taxon>Tracheophyta</taxon>
        <taxon>Spermatophyta</taxon>
        <taxon>Magnoliopsida</taxon>
        <taxon>eudicotyledons</taxon>
        <taxon>Gunneridae</taxon>
        <taxon>Pentapetalae</taxon>
        <taxon>rosids</taxon>
        <taxon>fabids</taxon>
        <taxon>Rosales</taxon>
        <taxon>Rosaceae</taxon>
        <taxon>Amygdaloideae</taxon>
        <taxon>Maleae</taxon>
        <taxon>Malus</taxon>
    </lineage>
</organism>
<dbReference type="CDD" id="cd10719">
    <property type="entry name" value="DnaJ_zf"/>
    <property type="match status" value="1"/>
</dbReference>
<dbReference type="AlphaFoldDB" id="A0A540K634"/>
<comment type="caution">
    <text evidence="5">The sequence shown here is derived from an EMBL/GenBank/DDBJ whole genome shotgun (WGS) entry which is preliminary data.</text>
</comment>
<dbReference type="GO" id="GO:0005737">
    <property type="term" value="C:cytoplasm"/>
    <property type="evidence" value="ECO:0007669"/>
    <property type="project" value="TreeGrafter"/>
</dbReference>
<dbReference type="PANTHER" id="PTHR43096">
    <property type="entry name" value="DNAJ HOMOLOG 1, MITOCHONDRIAL-RELATED"/>
    <property type="match status" value="1"/>
</dbReference>
<proteinExistence type="predicted"/>
<dbReference type="Gene3D" id="2.60.260.20">
    <property type="entry name" value="Urease metallochaperone UreE, N-terminal domain"/>
    <property type="match status" value="1"/>
</dbReference>
<dbReference type="GO" id="GO:0031072">
    <property type="term" value="F:heat shock protein binding"/>
    <property type="evidence" value="ECO:0007669"/>
    <property type="project" value="InterPro"/>
</dbReference>
<dbReference type="SMART" id="SM00271">
    <property type="entry name" value="DnaJ"/>
    <property type="match status" value="1"/>
</dbReference>
<evidence type="ECO:0000259" key="3">
    <source>
        <dbReference type="PROSITE" id="PS50076"/>
    </source>
</evidence>
<feature type="domain" description="CR-type" evidence="4">
    <location>
        <begin position="225"/>
        <end position="328"/>
    </location>
</feature>
<sequence length="415" mass="44974">MELPWPVAEAFGASVAVAAESPIVQADWYRGHSWFNKALYPTPGSSSGGAVAGLASSLGNRYFHASGLKFLSSQGFAAHLNEIFYETLGVSKNASGDEIKKAFRTLAKKYHPDATRDNPSSKRKFQEIRDAYETSQDPEKRAQYDRMRSSGSENVGYTAGGAEGFRNENQSHGSAGAQGFRYGFETNFSSSFHKIFQEIFEHEFDKAGSNIQVELSLSFPEAARGCTKHLSVISHVPCDSCWVCGWTSGFVSEVQFGPGQSPRSGLVRVQDGRGYPLNAKTKVYPTCRGIGRVTVPPFTSTCSTCKGSGQIIKEYCLSCRGLGIIEGVRQVEVLIPAEAGNSGARGSAAGWLYIKLKAQLTLSFIACSNNLNVDEDPSFARDGADLYVDSDISFTQVRMIPCIHMPNSHLGSTST</sequence>
<keyword evidence="1" id="KW-0863">Zinc-finger</keyword>
<evidence type="ECO:0008006" key="7">
    <source>
        <dbReference type="Google" id="ProtNLM"/>
    </source>
</evidence>
<keyword evidence="1" id="KW-0479">Metal-binding</keyword>
<dbReference type="InterPro" id="IPR001305">
    <property type="entry name" value="HSP_DnaJ_Cys-rich_dom"/>
</dbReference>
<dbReference type="PANTHER" id="PTHR43096:SF36">
    <property type="entry name" value="CHAPERONE PROTEIN DNAJ 1, MITOCHONDRIAL"/>
    <property type="match status" value="1"/>
</dbReference>
<dbReference type="PRINTS" id="PR00625">
    <property type="entry name" value="JDOMAIN"/>
</dbReference>
<dbReference type="PROSITE" id="PS51188">
    <property type="entry name" value="ZF_CR"/>
    <property type="match status" value="1"/>
</dbReference>
<evidence type="ECO:0000256" key="1">
    <source>
        <dbReference type="PROSITE-ProRule" id="PRU00546"/>
    </source>
</evidence>
<feature type="domain" description="J" evidence="3">
    <location>
        <begin position="83"/>
        <end position="148"/>
    </location>
</feature>
<dbReference type="Proteomes" id="UP000315295">
    <property type="component" value="Unassembled WGS sequence"/>
</dbReference>
<accession>A0A540K634</accession>
<dbReference type="SUPFAM" id="SSF57938">
    <property type="entry name" value="DnaJ/Hsp40 cysteine-rich domain"/>
    <property type="match status" value="1"/>
</dbReference>
<evidence type="ECO:0000259" key="4">
    <source>
        <dbReference type="PROSITE" id="PS51188"/>
    </source>
</evidence>
<dbReference type="InterPro" id="IPR036869">
    <property type="entry name" value="J_dom_sf"/>
</dbReference>
<dbReference type="STRING" id="106549.A0A540K634"/>
<dbReference type="InterPro" id="IPR001623">
    <property type="entry name" value="DnaJ_domain"/>
</dbReference>
<name>A0A540K634_MALBA</name>
<dbReference type="GO" id="GO:0042026">
    <property type="term" value="P:protein refolding"/>
    <property type="evidence" value="ECO:0007669"/>
    <property type="project" value="TreeGrafter"/>
</dbReference>
<dbReference type="PROSITE" id="PS50076">
    <property type="entry name" value="DNAJ_2"/>
    <property type="match status" value="1"/>
</dbReference>
<dbReference type="SUPFAM" id="SSF46565">
    <property type="entry name" value="Chaperone J-domain"/>
    <property type="match status" value="1"/>
</dbReference>
<dbReference type="Pfam" id="PF00226">
    <property type="entry name" value="DnaJ"/>
    <property type="match status" value="1"/>
</dbReference>
<dbReference type="GO" id="GO:0051082">
    <property type="term" value="F:unfolded protein binding"/>
    <property type="evidence" value="ECO:0007669"/>
    <property type="project" value="InterPro"/>
</dbReference>
<dbReference type="GO" id="GO:0008270">
    <property type="term" value="F:zinc ion binding"/>
    <property type="evidence" value="ECO:0007669"/>
    <property type="project" value="UniProtKB-KW"/>
</dbReference>
<feature type="region of interest" description="Disordered" evidence="2">
    <location>
        <begin position="110"/>
        <end position="153"/>
    </location>
</feature>
<dbReference type="CDD" id="cd06257">
    <property type="entry name" value="DnaJ"/>
    <property type="match status" value="1"/>
</dbReference>
<evidence type="ECO:0000256" key="2">
    <source>
        <dbReference type="SAM" id="MobiDB-lite"/>
    </source>
</evidence>
<dbReference type="Gene3D" id="1.10.287.110">
    <property type="entry name" value="DnaJ domain"/>
    <property type="match status" value="1"/>
</dbReference>
<evidence type="ECO:0000313" key="6">
    <source>
        <dbReference type="Proteomes" id="UP000315295"/>
    </source>
</evidence>
<protein>
    <recommendedName>
        <fullName evidence="7">J domain-containing protein</fullName>
    </recommendedName>
</protein>
<dbReference type="Gene3D" id="2.10.230.10">
    <property type="entry name" value="Heat shock protein DnaJ, cysteine-rich domain"/>
    <property type="match status" value="1"/>
</dbReference>
<dbReference type="EMBL" id="VIEB01002787">
    <property type="protein sequence ID" value="TQD69688.1"/>
    <property type="molecule type" value="Genomic_DNA"/>
</dbReference>
<keyword evidence="6" id="KW-1185">Reference proteome</keyword>
<reference evidence="5 6" key="1">
    <citation type="journal article" date="2019" name="G3 (Bethesda)">
        <title>Sequencing of a Wild Apple (Malus baccata) Genome Unravels the Differences Between Cultivated and Wild Apple Species Regarding Disease Resistance and Cold Tolerance.</title>
        <authorList>
            <person name="Chen X."/>
        </authorList>
    </citation>
    <scope>NUCLEOTIDE SEQUENCE [LARGE SCALE GENOMIC DNA]</scope>
    <source>
        <strain evidence="6">cv. Shandingzi</strain>
        <tissue evidence="5">Leaves</tissue>
    </source>
</reference>